<comment type="subcellular location">
    <subcellularLocation>
        <location evidence="1">Membrane</location>
        <topology evidence="1">Multi-pass membrane protein</topology>
    </subcellularLocation>
</comment>
<evidence type="ECO:0000256" key="2">
    <source>
        <dbReference type="ARBA" id="ARBA00022692"/>
    </source>
</evidence>
<reference evidence="7" key="1">
    <citation type="submission" date="2020-06" db="EMBL/GenBank/DDBJ databases">
        <title>Unique genomic features of the anaerobic methanotrophic archaea.</title>
        <authorList>
            <person name="Chadwick G.L."/>
            <person name="Skennerton C.T."/>
            <person name="Laso-Perez R."/>
            <person name="Leu A.O."/>
            <person name="Speth D.R."/>
            <person name="Yu H."/>
            <person name="Morgan-Lang C."/>
            <person name="Hatzenpichler R."/>
            <person name="Goudeau D."/>
            <person name="Malmstrom R."/>
            <person name="Brazelton W.J."/>
            <person name="Woyke T."/>
            <person name="Hallam S.J."/>
            <person name="Tyson G.W."/>
            <person name="Wegener G."/>
            <person name="Boetius A."/>
            <person name="Orphan V."/>
        </authorList>
    </citation>
    <scope>NUCLEOTIDE SEQUENCE</scope>
</reference>
<dbReference type="EMBL" id="MT631438">
    <property type="protein sequence ID" value="QNO50513.1"/>
    <property type="molecule type" value="Genomic_DNA"/>
</dbReference>
<gene>
    <name evidence="7" type="ORF">BFOKDAJI_00002</name>
    <name evidence="8" type="ORF">BFOKDAJI_00031</name>
    <name evidence="10" type="ORF">FFGHKCHG_00022</name>
    <name evidence="9" type="ORF">LKCECFIB_00005</name>
</gene>
<sequence length="217" mass="23816">MTKVGKIRDVLTDPDRFFSELSERSVNLTIPAGIVLISALTDAVLLVMIIGTIMHRFPGDLAQSGTDTAALIIEELIIGFAFWFIVAGVFYAISVLFKGNGSFKRCLEFTGYGFIPAIVASVIGLAVIMVVLLTIEFPVESPELMTQMLMPQLEQNPLMKTLPIITNLLGLWEAYIWIFGIKHARNISTRDALITVGVPAGIAIICHLNYAYNIITI</sequence>
<evidence type="ECO:0000256" key="3">
    <source>
        <dbReference type="ARBA" id="ARBA00022989"/>
    </source>
</evidence>
<name>A0A7G9YNW7_9EURY</name>
<feature type="transmembrane region" description="Helical" evidence="5">
    <location>
        <begin position="34"/>
        <end position="57"/>
    </location>
</feature>
<evidence type="ECO:0000256" key="1">
    <source>
        <dbReference type="ARBA" id="ARBA00004141"/>
    </source>
</evidence>
<dbReference type="InterPro" id="IPR006977">
    <property type="entry name" value="Yip1_dom"/>
</dbReference>
<organism evidence="7">
    <name type="scientific">Candidatus Methanogaster sp. ANME-2c ERB4</name>
    <dbReference type="NCBI Taxonomy" id="2759911"/>
    <lineage>
        <taxon>Archaea</taxon>
        <taxon>Methanobacteriati</taxon>
        <taxon>Methanobacteriota</taxon>
        <taxon>Stenosarchaea group</taxon>
        <taxon>Methanomicrobia</taxon>
        <taxon>Methanosarcinales</taxon>
        <taxon>ANME-2 cluster</taxon>
        <taxon>Candidatus Methanogasteraceae</taxon>
        <taxon>Candidatus Methanogaster</taxon>
    </lineage>
</organism>
<dbReference type="Pfam" id="PF04893">
    <property type="entry name" value="Yip1"/>
    <property type="match status" value="1"/>
</dbReference>
<evidence type="ECO:0000313" key="8">
    <source>
        <dbReference type="EMBL" id="QNO49729.1"/>
    </source>
</evidence>
<evidence type="ECO:0000313" key="9">
    <source>
        <dbReference type="EMBL" id="QNO50513.1"/>
    </source>
</evidence>
<evidence type="ECO:0000256" key="5">
    <source>
        <dbReference type="SAM" id="Phobius"/>
    </source>
</evidence>
<keyword evidence="3 5" id="KW-1133">Transmembrane helix</keyword>
<feature type="transmembrane region" description="Helical" evidence="5">
    <location>
        <begin position="192"/>
        <end position="212"/>
    </location>
</feature>
<keyword evidence="2 5" id="KW-0812">Transmembrane</keyword>
<feature type="transmembrane region" description="Helical" evidence="5">
    <location>
        <begin position="109"/>
        <end position="135"/>
    </location>
</feature>
<evidence type="ECO:0000256" key="4">
    <source>
        <dbReference type="ARBA" id="ARBA00023136"/>
    </source>
</evidence>
<evidence type="ECO:0000313" key="10">
    <source>
        <dbReference type="EMBL" id="QNO50668.1"/>
    </source>
</evidence>
<feature type="transmembrane region" description="Helical" evidence="5">
    <location>
        <begin position="158"/>
        <end position="180"/>
    </location>
</feature>
<dbReference type="EMBL" id="MT631395">
    <property type="protein sequence ID" value="QNO49729.1"/>
    <property type="molecule type" value="Genomic_DNA"/>
</dbReference>
<feature type="domain" description="Yip1" evidence="6">
    <location>
        <begin position="9"/>
        <end position="205"/>
    </location>
</feature>
<dbReference type="GO" id="GO:0016020">
    <property type="term" value="C:membrane"/>
    <property type="evidence" value="ECO:0007669"/>
    <property type="project" value="UniProtKB-SubCell"/>
</dbReference>
<keyword evidence="4 5" id="KW-0472">Membrane</keyword>
<dbReference type="AlphaFoldDB" id="A0A7G9YNW7"/>
<dbReference type="EMBL" id="MT631395">
    <property type="protein sequence ID" value="QNO49701.1"/>
    <property type="molecule type" value="Genomic_DNA"/>
</dbReference>
<accession>A0A7G9YNW7</accession>
<feature type="transmembrane region" description="Helical" evidence="5">
    <location>
        <begin position="77"/>
        <end position="97"/>
    </location>
</feature>
<dbReference type="EMBL" id="MT631447">
    <property type="protein sequence ID" value="QNO50668.1"/>
    <property type="molecule type" value="Genomic_DNA"/>
</dbReference>
<evidence type="ECO:0000313" key="7">
    <source>
        <dbReference type="EMBL" id="QNO49701.1"/>
    </source>
</evidence>
<proteinExistence type="predicted"/>
<evidence type="ECO:0000259" key="6">
    <source>
        <dbReference type="Pfam" id="PF04893"/>
    </source>
</evidence>
<protein>
    <recommendedName>
        <fullName evidence="6">Yip1 domain-containing protein</fullName>
    </recommendedName>
</protein>